<evidence type="ECO:0000313" key="3">
    <source>
        <dbReference type="WBParaSite" id="scaffold15629_cov146.g17958"/>
    </source>
</evidence>
<accession>A0A915LP49</accession>
<name>A0A915LP49_MELJA</name>
<feature type="region of interest" description="Disordered" evidence="1">
    <location>
        <begin position="1"/>
        <end position="27"/>
    </location>
</feature>
<dbReference type="AlphaFoldDB" id="A0A915LP49"/>
<dbReference type="Proteomes" id="UP000887561">
    <property type="component" value="Unplaced"/>
</dbReference>
<evidence type="ECO:0000313" key="2">
    <source>
        <dbReference type="Proteomes" id="UP000887561"/>
    </source>
</evidence>
<keyword evidence="2" id="KW-1185">Reference proteome</keyword>
<protein>
    <submittedName>
        <fullName evidence="3">Uncharacterized protein</fullName>
    </submittedName>
</protein>
<reference evidence="3" key="1">
    <citation type="submission" date="2022-11" db="UniProtKB">
        <authorList>
            <consortium name="WormBaseParasite"/>
        </authorList>
    </citation>
    <scope>IDENTIFICATION</scope>
</reference>
<organism evidence="2 3">
    <name type="scientific">Meloidogyne javanica</name>
    <name type="common">Root-knot nematode worm</name>
    <dbReference type="NCBI Taxonomy" id="6303"/>
    <lineage>
        <taxon>Eukaryota</taxon>
        <taxon>Metazoa</taxon>
        <taxon>Ecdysozoa</taxon>
        <taxon>Nematoda</taxon>
        <taxon>Chromadorea</taxon>
        <taxon>Rhabditida</taxon>
        <taxon>Tylenchina</taxon>
        <taxon>Tylenchomorpha</taxon>
        <taxon>Tylenchoidea</taxon>
        <taxon>Meloidogynidae</taxon>
        <taxon>Meloidogyninae</taxon>
        <taxon>Meloidogyne</taxon>
        <taxon>Meloidogyne incognita group</taxon>
    </lineage>
</organism>
<sequence length="61" mass="6421">MLYLRRQKKVDVGGPMDMIGPHPEPPPAVIDEAEGAPIPLAVLGEAQGNGGDEEPDGEDDE</sequence>
<proteinExistence type="predicted"/>
<dbReference type="WBParaSite" id="scaffold15629_cov146.g17958">
    <property type="protein sequence ID" value="scaffold15629_cov146.g17958"/>
    <property type="gene ID" value="scaffold15629_cov146.g17958"/>
</dbReference>
<evidence type="ECO:0000256" key="1">
    <source>
        <dbReference type="SAM" id="MobiDB-lite"/>
    </source>
</evidence>